<accession>A0A1M6QT76</accession>
<reference evidence="3" key="1">
    <citation type="submission" date="2016-11" db="EMBL/GenBank/DDBJ databases">
        <authorList>
            <person name="Varghese N."/>
            <person name="Submissions S."/>
        </authorList>
    </citation>
    <scope>NUCLEOTIDE SEQUENCE [LARGE SCALE GENOMIC DNA]</scope>
    <source>
        <strain evidence="3">DSM 100564</strain>
    </source>
</reference>
<keyword evidence="1" id="KW-0732">Signal</keyword>
<dbReference type="PROSITE" id="PS51257">
    <property type="entry name" value="PROKAR_LIPOPROTEIN"/>
    <property type="match status" value="1"/>
</dbReference>
<evidence type="ECO:0000313" key="2">
    <source>
        <dbReference type="EMBL" id="SHK23519.1"/>
    </source>
</evidence>
<gene>
    <name evidence="2" type="ORF">SAMN05444000_12313</name>
</gene>
<feature type="chain" id="PRO_5012680609" description="Lipoprotein" evidence="1">
    <location>
        <begin position="18"/>
        <end position="164"/>
    </location>
</feature>
<dbReference type="AlphaFoldDB" id="A0A1M6QT76"/>
<dbReference type="STRING" id="1470563.SAMN05444000_12313"/>
<dbReference type="RefSeq" id="WP_073255459.1">
    <property type="nucleotide sequence ID" value="NZ_FQZQ01000023.1"/>
</dbReference>
<dbReference type="OrthoDB" id="7773807at2"/>
<name>A0A1M6QT76_9RHOB</name>
<proteinExistence type="predicted"/>
<evidence type="ECO:0000256" key="1">
    <source>
        <dbReference type="SAM" id="SignalP"/>
    </source>
</evidence>
<sequence>MRVFVLCLAIAVMGVSACNSRYNPVNWFDGSEEVDVEGGATANPLIPAKSGFVSKPDEVYPGITVAKITELKVERVADGALIRAAGVAYVQGAFSVKLMPQNDGKPVKGVLTYDLMAIHPASGFRGGADNTRLVTVAHSLTDQQLAGVRTIKVVAIENARQARR</sequence>
<dbReference type="EMBL" id="FQZQ01000023">
    <property type="protein sequence ID" value="SHK23519.1"/>
    <property type="molecule type" value="Genomic_DNA"/>
</dbReference>
<organism evidence="2 3">
    <name type="scientific">Shimia gijangensis</name>
    <dbReference type="NCBI Taxonomy" id="1470563"/>
    <lineage>
        <taxon>Bacteria</taxon>
        <taxon>Pseudomonadati</taxon>
        <taxon>Pseudomonadota</taxon>
        <taxon>Alphaproteobacteria</taxon>
        <taxon>Rhodobacterales</taxon>
        <taxon>Roseobacteraceae</taxon>
    </lineage>
</organism>
<protein>
    <recommendedName>
        <fullName evidence="4">Lipoprotein</fullName>
    </recommendedName>
</protein>
<evidence type="ECO:0008006" key="4">
    <source>
        <dbReference type="Google" id="ProtNLM"/>
    </source>
</evidence>
<feature type="signal peptide" evidence="1">
    <location>
        <begin position="1"/>
        <end position="17"/>
    </location>
</feature>
<dbReference type="Proteomes" id="UP000183982">
    <property type="component" value="Unassembled WGS sequence"/>
</dbReference>
<evidence type="ECO:0000313" key="3">
    <source>
        <dbReference type="Proteomes" id="UP000183982"/>
    </source>
</evidence>
<keyword evidence="3" id="KW-1185">Reference proteome</keyword>